<dbReference type="SFLD" id="SFLDG01136">
    <property type="entry name" value="C1.6:_Phosphoserine_Phosphatas"/>
    <property type="match status" value="1"/>
</dbReference>
<comment type="caution">
    <text evidence="8">The sequence shown here is derived from an EMBL/GenBank/DDBJ whole genome shotgun (WGS) entry which is preliminary data.</text>
</comment>
<dbReference type="PIRSF" id="PIRSF006118">
    <property type="entry name" value="KDO8-P_Ptase"/>
    <property type="match status" value="1"/>
</dbReference>
<dbReference type="NCBIfam" id="NF007019">
    <property type="entry name" value="PRK09484.1"/>
    <property type="match status" value="1"/>
</dbReference>
<evidence type="ECO:0000256" key="1">
    <source>
        <dbReference type="ARBA" id="ARBA00001946"/>
    </source>
</evidence>
<dbReference type="SUPFAM" id="SSF56784">
    <property type="entry name" value="HAD-like"/>
    <property type="match status" value="1"/>
</dbReference>
<dbReference type="SFLD" id="SFLDS00003">
    <property type="entry name" value="Haloacid_Dehalogenase"/>
    <property type="match status" value="1"/>
</dbReference>
<keyword evidence="4 7" id="KW-0479">Metal-binding</keyword>
<dbReference type="Gene3D" id="3.40.50.1000">
    <property type="entry name" value="HAD superfamily/HAD-like"/>
    <property type="match status" value="1"/>
</dbReference>
<evidence type="ECO:0000256" key="6">
    <source>
        <dbReference type="ARBA" id="ARBA00022842"/>
    </source>
</evidence>
<protein>
    <recommendedName>
        <fullName evidence="7">3-deoxy-D-manno-octulosonate 8-phosphate phosphatase KdsC</fullName>
        <ecNumber evidence="7">3.1.3.45</ecNumber>
    </recommendedName>
    <alternativeName>
        <fullName evidence="7">KDO 8-P phosphatase</fullName>
    </alternativeName>
</protein>
<evidence type="ECO:0000313" key="9">
    <source>
        <dbReference type="Proteomes" id="UP000016543"/>
    </source>
</evidence>
<organism evidence="8 9">
    <name type="scientific">Idiomarina baltica OS145</name>
    <dbReference type="NCBI Taxonomy" id="314276"/>
    <lineage>
        <taxon>Bacteria</taxon>
        <taxon>Pseudomonadati</taxon>
        <taxon>Pseudomonadota</taxon>
        <taxon>Gammaproteobacteria</taxon>
        <taxon>Alteromonadales</taxon>
        <taxon>Idiomarinaceae</taxon>
        <taxon>Idiomarina</taxon>
    </lineage>
</organism>
<dbReference type="InterPro" id="IPR050793">
    <property type="entry name" value="CMP-NeuNAc_synthase"/>
</dbReference>
<accession>A0ABP2CNB9</accession>
<evidence type="ECO:0000256" key="7">
    <source>
        <dbReference type="PIRNR" id="PIRNR006118"/>
    </source>
</evidence>
<dbReference type="EC" id="3.1.3.45" evidence="7"/>
<keyword evidence="5 7" id="KW-0378">Hydrolase</keyword>
<dbReference type="NCBIfam" id="TIGR01662">
    <property type="entry name" value="HAD-SF-IIIA"/>
    <property type="match status" value="1"/>
</dbReference>
<evidence type="ECO:0000313" key="8">
    <source>
        <dbReference type="EMBL" id="EAQ31096.1"/>
    </source>
</evidence>
<evidence type="ECO:0000256" key="5">
    <source>
        <dbReference type="ARBA" id="ARBA00022801"/>
    </source>
</evidence>
<dbReference type="InterPro" id="IPR006549">
    <property type="entry name" value="HAD-SF_hydro_IIIA"/>
</dbReference>
<dbReference type="SFLD" id="SFLDG01138">
    <property type="entry name" value="C1.6.2:_Deoxy-d-mannose-octulo"/>
    <property type="match status" value="1"/>
</dbReference>
<sequence length="190" mass="21081">MIHNRTAKTINTWYGDISTTLFEQFAQVELLILDVDGVFSDGRIYLGNQGEELKAFHTRDGFGLKAWTDAGYPTAVITGRESSIVERRMKHLGVTHIFQGVKNKVERYEQLLENLNLNDSQVAYVGDDVPDLQLINRAKLGIAVHDAHPSVQLAAQYITRCHGGFGAVREICDLLLLSRGELPSAEGVSL</sequence>
<dbReference type="EMBL" id="AAMX01000025">
    <property type="protein sequence ID" value="EAQ31096.1"/>
    <property type="molecule type" value="Genomic_DNA"/>
</dbReference>
<dbReference type="CDD" id="cd01630">
    <property type="entry name" value="HAD_KDO-like"/>
    <property type="match status" value="1"/>
</dbReference>
<proteinExistence type="inferred from homology"/>
<dbReference type="Pfam" id="PF08282">
    <property type="entry name" value="Hydrolase_3"/>
    <property type="match status" value="1"/>
</dbReference>
<keyword evidence="9" id="KW-1185">Reference proteome</keyword>
<dbReference type="InterPro" id="IPR010023">
    <property type="entry name" value="KdsC_fam"/>
</dbReference>
<dbReference type="Proteomes" id="UP000016543">
    <property type="component" value="Unassembled WGS sequence"/>
</dbReference>
<dbReference type="InterPro" id="IPR023214">
    <property type="entry name" value="HAD_sf"/>
</dbReference>
<comment type="cofactor">
    <cofactor evidence="1 7">
        <name>Mg(2+)</name>
        <dbReference type="ChEBI" id="CHEBI:18420"/>
    </cofactor>
</comment>
<keyword evidence="6 7" id="KW-0460">Magnesium</keyword>
<evidence type="ECO:0000256" key="2">
    <source>
        <dbReference type="ARBA" id="ARBA00005893"/>
    </source>
</evidence>
<name>A0ABP2CNB9_9GAMM</name>
<dbReference type="InterPro" id="IPR036412">
    <property type="entry name" value="HAD-like_sf"/>
</dbReference>
<comment type="similarity">
    <text evidence="2 7">Belongs to the KdsC family.</text>
</comment>
<dbReference type="NCBIfam" id="TIGR01670">
    <property type="entry name" value="KdsC-phosphatas"/>
    <property type="match status" value="1"/>
</dbReference>
<gene>
    <name evidence="8" type="ORF">OS145_05395</name>
</gene>
<keyword evidence="7" id="KW-0448">Lipopolysaccharide biosynthesis</keyword>
<dbReference type="PANTHER" id="PTHR21485:SF3">
    <property type="entry name" value="N-ACYLNEURAMINATE CYTIDYLYLTRANSFERASE"/>
    <property type="match status" value="1"/>
</dbReference>
<comment type="subunit">
    <text evidence="3 7">Homotetramer.</text>
</comment>
<comment type="function">
    <text evidence="7">Catalyzes the hydrolysis of 3-deoxy-D-manno-octulosonate 8-phosphate (KDO 8-P) to 3-deoxy-D-manno-octulosonate (KDO) and inorganic phosphate.</text>
</comment>
<comment type="catalytic activity">
    <reaction evidence="7">
        <text>3-deoxy-alpha-D-manno-2-octulosonate-8-phosphate + H2O = 3-deoxy-alpha-D-manno-oct-2-ulosonate + phosphate</text>
        <dbReference type="Rhea" id="RHEA:11500"/>
        <dbReference type="ChEBI" id="CHEBI:15377"/>
        <dbReference type="ChEBI" id="CHEBI:43474"/>
        <dbReference type="ChEBI" id="CHEBI:85985"/>
        <dbReference type="ChEBI" id="CHEBI:85986"/>
        <dbReference type="EC" id="3.1.3.45"/>
    </reaction>
</comment>
<evidence type="ECO:0000256" key="4">
    <source>
        <dbReference type="ARBA" id="ARBA00022723"/>
    </source>
</evidence>
<evidence type="ECO:0000256" key="3">
    <source>
        <dbReference type="ARBA" id="ARBA00011881"/>
    </source>
</evidence>
<reference evidence="8 9" key="1">
    <citation type="submission" date="2006-01" db="EMBL/GenBank/DDBJ databases">
        <authorList>
            <person name="Brettar I."/>
            <person name="Hofle M."/>
            <person name="Ferriera S."/>
            <person name="Johnson J."/>
            <person name="Kravitz S."/>
            <person name="Halpern A."/>
            <person name="Remington K."/>
            <person name="Beeson K."/>
            <person name="Tran B."/>
            <person name="Rogers Y.-H."/>
            <person name="Friedman R."/>
            <person name="Venter J.C."/>
        </authorList>
    </citation>
    <scope>NUCLEOTIDE SEQUENCE [LARGE SCALE GENOMIC DNA]</scope>
    <source>
        <strain evidence="8 9">OS145</strain>
    </source>
</reference>
<dbReference type="RefSeq" id="WP_006956863.1">
    <property type="nucleotide sequence ID" value="NZ_CH672409.1"/>
</dbReference>
<dbReference type="PANTHER" id="PTHR21485">
    <property type="entry name" value="HAD SUPERFAMILY MEMBERS CMAS AND KDSC"/>
    <property type="match status" value="1"/>
</dbReference>